<dbReference type="GO" id="GO:0000723">
    <property type="term" value="P:telomere maintenance"/>
    <property type="evidence" value="ECO:0007669"/>
    <property type="project" value="InterPro"/>
</dbReference>
<organism evidence="3 4">
    <name type="scientific">Araneus ventricosus</name>
    <name type="common">Orbweaver spider</name>
    <name type="synonym">Epeira ventricosa</name>
    <dbReference type="NCBI Taxonomy" id="182803"/>
    <lineage>
        <taxon>Eukaryota</taxon>
        <taxon>Metazoa</taxon>
        <taxon>Ecdysozoa</taxon>
        <taxon>Arthropoda</taxon>
        <taxon>Chelicerata</taxon>
        <taxon>Arachnida</taxon>
        <taxon>Araneae</taxon>
        <taxon>Araneomorphae</taxon>
        <taxon>Entelegynae</taxon>
        <taxon>Araneoidea</taxon>
        <taxon>Araneidae</taxon>
        <taxon>Araneus</taxon>
    </lineage>
</organism>
<dbReference type="InterPro" id="IPR010285">
    <property type="entry name" value="DNA_helicase_pif1-like_DEAD"/>
</dbReference>
<keyword evidence="1" id="KW-0227">DNA damage</keyword>
<dbReference type="Gene3D" id="3.40.50.300">
    <property type="entry name" value="P-loop containing nucleotide triphosphate hydrolases"/>
    <property type="match status" value="1"/>
</dbReference>
<dbReference type="AlphaFoldDB" id="A0A4Y2MI93"/>
<keyword evidence="4" id="KW-1185">Reference proteome</keyword>
<comment type="cofactor">
    <cofactor evidence="1">
        <name>Mg(2+)</name>
        <dbReference type="ChEBI" id="CHEBI:18420"/>
    </cofactor>
</comment>
<dbReference type="PANTHER" id="PTHR10492">
    <property type="match status" value="1"/>
</dbReference>
<accession>A0A4Y2MI93</accession>
<protein>
    <recommendedName>
        <fullName evidence="1">ATP-dependent DNA helicase</fullName>
        <ecNumber evidence="1">5.6.2.3</ecNumber>
    </recommendedName>
</protein>
<keyword evidence="1" id="KW-0234">DNA repair</keyword>
<feature type="domain" description="DNA helicase Pif1-like DEAD-box helicase" evidence="2">
    <location>
        <begin position="41"/>
        <end position="121"/>
    </location>
</feature>
<dbReference type="PANTHER" id="PTHR10492:SF57">
    <property type="entry name" value="ATP-DEPENDENT DNA HELICASE"/>
    <property type="match status" value="1"/>
</dbReference>
<keyword evidence="1" id="KW-0067">ATP-binding</keyword>
<dbReference type="GO" id="GO:0006310">
    <property type="term" value="P:DNA recombination"/>
    <property type="evidence" value="ECO:0007669"/>
    <property type="project" value="UniProtKB-KW"/>
</dbReference>
<dbReference type="OrthoDB" id="272985at2759"/>
<evidence type="ECO:0000313" key="3">
    <source>
        <dbReference type="EMBL" id="GBN25346.1"/>
    </source>
</evidence>
<dbReference type="GO" id="GO:0005524">
    <property type="term" value="F:ATP binding"/>
    <property type="evidence" value="ECO:0007669"/>
    <property type="project" value="UniProtKB-KW"/>
</dbReference>
<reference evidence="3 4" key="1">
    <citation type="journal article" date="2019" name="Sci. Rep.">
        <title>Orb-weaving spider Araneus ventricosus genome elucidates the spidroin gene catalogue.</title>
        <authorList>
            <person name="Kono N."/>
            <person name="Nakamura H."/>
            <person name="Ohtoshi R."/>
            <person name="Moran D.A.P."/>
            <person name="Shinohara A."/>
            <person name="Yoshida Y."/>
            <person name="Fujiwara M."/>
            <person name="Mori M."/>
            <person name="Tomita M."/>
            <person name="Arakawa K."/>
        </authorList>
    </citation>
    <scope>NUCLEOTIDE SEQUENCE [LARGE SCALE GENOMIC DNA]</scope>
</reference>
<sequence length="157" mass="18067">MCKFHVKTIYRLGGVLAIDRPLENLFSLPFSSSYDRNRTSEISKMHKHGLKAIDRTLQDLRGNKDLMGGLIVVLAGDFRQTLPVIPRGTMADEIKACLKSSYFWKQVKVMKLTTDMRIQNNCQKFLIIYLKLVTGKRQQRKMGKSGFPMNSARYVQH</sequence>
<name>A0A4Y2MI93_ARAVE</name>
<evidence type="ECO:0000313" key="4">
    <source>
        <dbReference type="Proteomes" id="UP000499080"/>
    </source>
</evidence>
<dbReference type="GO" id="GO:0016887">
    <property type="term" value="F:ATP hydrolysis activity"/>
    <property type="evidence" value="ECO:0007669"/>
    <property type="project" value="RHEA"/>
</dbReference>
<dbReference type="InterPro" id="IPR027417">
    <property type="entry name" value="P-loop_NTPase"/>
</dbReference>
<keyword evidence="1" id="KW-0378">Hydrolase</keyword>
<comment type="catalytic activity">
    <reaction evidence="1">
        <text>ATP + H2O = ADP + phosphate + H(+)</text>
        <dbReference type="Rhea" id="RHEA:13065"/>
        <dbReference type="ChEBI" id="CHEBI:15377"/>
        <dbReference type="ChEBI" id="CHEBI:15378"/>
        <dbReference type="ChEBI" id="CHEBI:30616"/>
        <dbReference type="ChEBI" id="CHEBI:43474"/>
        <dbReference type="ChEBI" id="CHEBI:456216"/>
        <dbReference type="EC" id="5.6.2.3"/>
    </reaction>
</comment>
<dbReference type="Proteomes" id="UP000499080">
    <property type="component" value="Unassembled WGS sequence"/>
</dbReference>
<keyword evidence="1" id="KW-0233">DNA recombination</keyword>
<dbReference type="GO" id="GO:0006281">
    <property type="term" value="P:DNA repair"/>
    <property type="evidence" value="ECO:0007669"/>
    <property type="project" value="UniProtKB-KW"/>
</dbReference>
<keyword evidence="1" id="KW-0547">Nucleotide-binding</keyword>
<dbReference type="EMBL" id="BGPR01007231">
    <property type="protein sequence ID" value="GBN25346.1"/>
    <property type="molecule type" value="Genomic_DNA"/>
</dbReference>
<dbReference type="GO" id="GO:0043139">
    <property type="term" value="F:5'-3' DNA helicase activity"/>
    <property type="evidence" value="ECO:0007669"/>
    <property type="project" value="UniProtKB-EC"/>
</dbReference>
<evidence type="ECO:0000256" key="1">
    <source>
        <dbReference type="RuleBase" id="RU363044"/>
    </source>
</evidence>
<gene>
    <name evidence="3" type="ORF">AVEN_81905_1</name>
</gene>
<evidence type="ECO:0000259" key="2">
    <source>
        <dbReference type="Pfam" id="PF05970"/>
    </source>
</evidence>
<dbReference type="EC" id="5.6.2.3" evidence="1"/>
<proteinExistence type="inferred from homology"/>
<keyword evidence="1" id="KW-0347">Helicase</keyword>
<comment type="caution">
    <text evidence="3">The sequence shown here is derived from an EMBL/GenBank/DDBJ whole genome shotgun (WGS) entry which is preliminary data.</text>
</comment>
<dbReference type="Pfam" id="PF05970">
    <property type="entry name" value="PIF1"/>
    <property type="match status" value="1"/>
</dbReference>
<comment type="similarity">
    <text evidence="1">Belongs to the helicase family.</text>
</comment>